<evidence type="ECO:0000256" key="4">
    <source>
        <dbReference type="ARBA" id="ARBA00023136"/>
    </source>
</evidence>
<dbReference type="GO" id="GO:0005739">
    <property type="term" value="C:mitochondrion"/>
    <property type="evidence" value="ECO:0007669"/>
    <property type="project" value="UniProtKB-SubCell"/>
</dbReference>
<protein>
    <submittedName>
        <fullName evidence="7">Mitochondrion protein</fullName>
    </submittedName>
</protein>
<dbReference type="RefSeq" id="XP_007767989.1">
    <property type="nucleotide sequence ID" value="XM_007769799.1"/>
</dbReference>
<dbReference type="OMA" id="LWMDMVE"/>
<organism evidence="7 8">
    <name type="scientific">Coniophora puteana (strain RWD-64-598)</name>
    <name type="common">Brown rot fungus</name>
    <dbReference type="NCBI Taxonomy" id="741705"/>
    <lineage>
        <taxon>Eukaryota</taxon>
        <taxon>Fungi</taxon>
        <taxon>Dikarya</taxon>
        <taxon>Basidiomycota</taxon>
        <taxon>Agaricomycotina</taxon>
        <taxon>Agaricomycetes</taxon>
        <taxon>Agaricomycetidae</taxon>
        <taxon>Boletales</taxon>
        <taxon>Coniophorineae</taxon>
        <taxon>Coniophoraceae</taxon>
        <taxon>Coniophora</taxon>
    </lineage>
</organism>
<accession>A0A5M3MSW9</accession>
<dbReference type="OrthoDB" id="1915122at2759"/>
<evidence type="ECO:0000256" key="1">
    <source>
        <dbReference type="ARBA" id="ARBA00004173"/>
    </source>
</evidence>
<dbReference type="Proteomes" id="UP000053558">
    <property type="component" value="Unassembled WGS sequence"/>
</dbReference>
<dbReference type="PANTHER" id="PTHR28018:SF3">
    <property type="entry name" value="RESPIRATORY SUPERCOMPLEX FACTOR 2, MITOCHONDRIAL"/>
    <property type="match status" value="1"/>
</dbReference>
<evidence type="ECO:0000256" key="5">
    <source>
        <dbReference type="SAM" id="Phobius"/>
    </source>
</evidence>
<keyword evidence="3 5" id="KW-1133">Transmembrane helix</keyword>
<keyword evidence="8" id="KW-1185">Reference proteome</keyword>
<sequence>MKIVSESELKEHNNATIKGAVEGAALGSAIALPSFWLLNKRWPYYRQLPLPLKAFGAVIVIAPLISIRAEHAGLEYERSKWTGVGKMEIDRQAEEENRRWASLGMKDKAAEWAANHQLSVISGTWALSVAAIGSYIMKDPLQTTPQKVVQVRVWAQGITIGVLIAAAVFTHAQRREAAANKTKNNDHTWAHVIEEQQRAKENAKAE</sequence>
<evidence type="ECO:0000259" key="6">
    <source>
        <dbReference type="PROSITE" id="PS51503"/>
    </source>
</evidence>
<reference evidence="8" key="1">
    <citation type="journal article" date="2012" name="Science">
        <title>The Paleozoic origin of enzymatic lignin decomposition reconstructed from 31 fungal genomes.</title>
        <authorList>
            <person name="Floudas D."/>
            <person name="Binder M."/>
            <person name="Riley R."/>
            <person name="Barry K."/>
            <person name="Blanchette R.A."/>
            <person name="Henrissat B."/>
            <person name="Martinez A.T."/>
            <person name="Otillar R."/>
            <person name="Spatafora J.W."/>
            <person name="Yadav J.S."/>
            <person name="Aerts A."/>
            <person name="Benoit I."/>
            <person name="Boyd A."/>
            <person name="Carlson A."/>
            <person name="Copeland A."/>
            <person name="Coutinho P.M."/>
            <person name="de Vries R.P."/>
            <person name="Ferreira P."/>
            <person name="Findley K."/>
            <person name="Foster B."/>
            <person name="Gaskell J."/>
            <person name="Glotzer D."/>
            <person name="Gorecki P."/>
            <person name="Heitman J."/>
            <person name="Hesse C."/>
            <person name="Hori C."/>
            <person name="Igarashi K."/>
            <person name="Jurgens J.A."/>
            <person name="Kallen N."/>
            <person name="Kersten P."/>
            <person name="Kohler A."/>
            <person name="Kuees U."/>
            <person name="Kumar T.K.A."/>
            <person name="Kuo A."/>
            <person name="LaButti K."/>
            <person name="Larrondo L.F."/>
            <person name="Lindquist E."/>
            <person name="Ling A."/>
            <person name="Lombard V."/>
            <person name="Lucas S."/>
            <person name="Lundell T."/>
            <person name="Martin R."/>
            <person name="McLaughlin D.J."/>
            <person name="Morgenstern I."/>
            <person name="Morin E."/>
            <person name="Murat C."/>
            <person name="Nagy L.G."/>
            <person name="Nolan M."/>
            <person name="Ohm R.A."/>
            <person name="Patyshakuliyeva A."/>
            <person name="Rokas A."/>
            <person name="Ruiz-Duenas F.J."/>
            <person name="Sabat G."/>
            <person name="Salamov A."/>
            <person name="Samejima M."/>
            <person name="Schmutz J."/>
            <person name="Slot J.C."/>
            <person name="St John F."/>
            <person name="Stenlid J."/>
            <person name="Sun H."/>
            <person name="Sun S."/>
            <person name="Syed K."/>
            <person name="Tsang A."/>
            <person name="Wiebenga A."/>
            <person name="Young D."/>
            <person name="Pisabarro A."/>
            <person name="Eastwood D.C."/>
            <person name="Martin F."/>
            <person name="Cullen D."/>
            <person name="Grigoriev I.V."/>
            <person name="Hibbett D.S."/>
        </authorList>
    </citation>
    <scope>NUCLEOTIDE SEQUENCE [LARGE SCALE GENOMIC DNA]</scope>
    <source>
        <strain evidence="8">RWD-64-598 SS2</strain>
    </source>
</reference>
<dbReference type="AlphaFoldDB" id="A0A5M3MSW9"/>
<evidence type="ECO:0000256" key="2">
    <source>
        <dbReference type="ARBA" id="ARBA00022692"/>
    </source>
</evidence>
<comment type="caution">
    <text evidence="7">The sequence shown here is derived from an EMBL/GenBank/DDBJ whole genome shotgun (WGS) entry which is preliminary data.</text>
</comment>
<dbReference type="GeneID" id="19198410"/>
<dbReference type="PANTHER" id="PTHR28018">
    <property type="entry name" value="RESPIRATORY SUPERCOMPLEX FACTOR 2, MITOCHONDRIAL"/>
    <property type="match status" value="1"/>
</dbReference>
<dbReference type="PROSITE" id="PS51503">
    <property type="entry name" value="HIG1"/>
    <property type="match status" value="1"/>
</dbReference>
<dbReference type="GO" id="GO:0033617">
    <property type="term" value="P:mitochondrial respiratory chain complex IV assembly"/>
    <property type="evidence" value="ECO:0007669"/>
    <property type="project" value="TreeGrafter"/>
</dbReference>
<evidence type="ECO:0000313" key="7">
    <source>
        <dbReference type="EMBL" id="EIW82262.1"/>
    </source>
</evidence>
<keyword evidence="2 5" id="KW-0812">Transmembrane</keyword>
<feature type="transmembrane region" description="Helical" evidence="5">
    <location>
        <begin position="153"/>
        <end position="172"/>
    </location>
</feature>
<comment type="subcellular location">
    <subcellularLocation>
        <location evidence="1">Mitochondrion</location>
    </subcellularLocation>
</comment>
<feature type="transmembrane region" description="Helical" evidence="5">
    <location>
        <begin position="20"/>
        <end position="38"/>
    </location>
</feature>
<dbReference type="InterPro" id="IPR007667">
    <property type="entry name" value="Hypoxia_induced_domain"/>
</dbReference>
<proteinExistence type="predicted"/>
<evidence type="ECO:0000256" key="3">
    <source>
        <dbReference type="ARBA" id="ARBA00022989"/>
    </source>
</evidence>
<name>A0A5M3MSW9_CONPW</name>
<keyword evidence="4 5" id="KW-0472">Membrane</keyword>
<dbReference type="InterPro" id="IPR040153">
    <property type="entry name" value="Rcf2"/>
</dbReference>
<dbReference type="EMBL" id="JH711577">
    <property type="protein sequence ID" value="EIW82262.1"/>
    <property type="molecule type" value="Genomic_DNA"/>
</dbReference>
<dbReference type="Pfam" id="PF04588">
    <property type="entry name" value="HIG_1_N"/>
    <property type="match status" value="1"/>
</dbReference>
<feature type="domain" description="HIG1" evidence="6">
    <location>
        <begin position="90"/>
        <end position="181"/>
    </location>
</feature>
<dbReference type="KEGG" id="cput:CONPUDRAFT_103225"/>
<evidence type="ECO:0000313" key="8">
    <source>
        <dbReference type="Proteomes" id="UP000053558"/>
    </source>
</evidence>
<gene>
    <name evidence="7" type="ORF">CONPUDRAFT_103225</name>
</gene>
<feature type="transmembrane region" description="Helical" evidence="5">
    <location>
        <begin position="118"/>
        <end position="137"/>
    </location>
</feature>